<dbReference type="VEuPathDB" id="FungiDB:AeMF1_010238"/>
<dbReference type="Gene3D" id="3.30.750.24">
    <property type="entry name" value="STAS domain"/>
    <property type="match status" value="1"/>
</dbReference>
<dbReference type="PANTHER" id="PTHR11814">
    <property type="entry name" value="SULFATE TRANSPORTER"/>
    <property type="match status" value="1"/>
</dbReference>
<evidence type="ECO:0000256" key="4">
    <source>
        <dbReference type="ARBA" id="ARBA00023136"/>
    </source>
</evidence>
<comment type="subcellular location">
    <subcellularLocation>
        <location evidence="1">Membrane</location>
        <topology evidence="1">Multi-pass membrane protein</topology>
    </subcellularLocation>
</comment>
<dbReference type="InterPro" id="IPR002645">
    <property type="entry name" value="STAS_dom"/>
</dbReference>
<keyword evidence="3 6" id="KW-1133">Transmembrane helix</keyword>
<proteinExistence type="predicted"/>
<feature type="region of interest" description="Disordered" evidence="5">
    <location>
        <begin position="256"/>
        <end position="284"/>
    </location>
</feature>
<accession>A0A6G0W6X8</accession>
<feature type="transmembrane region" description="Helical" evidence="6">
    <location>
        <begin position="314"/>
        <end position="338"/>
    </location>
</feature>
<gene>
    <name evidence="8" type="ORF">Ae201684_018068</name>
</gene>
<evidence type="ECO:0000256" key="5">
    <source>
        <dbReference type="SAM" id="MobiDB-lite"/>
    </source>
</evidence>
<evidence type="ECO:0000256" key="2">
    <source>
        <dbReference type="ARBA" id="ARBA00022692"/>
    </source>
</evidence>
<dbReference type="Pfam" id="PF00916">
    <property type="entry name" value="Sulfate_transp"/>
    <property type="match status" value="2"/>
</dbReference>
<feature type="transmembrane region" description="Helical" evidence="6">
    <location>
        <begin position="512"/>
        <end position="540"/>
    </location>
</feature>
<dbReference type="InterPro" id="IPR001902">
    <property type="entry name" value="SLC26A/SulP_fam"/>
</dbReference>
<feature type="transmembrane region" description="Helical" evidence="6">
    <location>
        <begin position="452"/>
        <end position="468"/>
    </location>
</feature>
<dbReference type="EMBL" id="VJMJ01000319">
    <property type="protein sequence ID" value="KAF0722993.1"/>
    <property type="molecule type" value="Genomic_DNA"/>
</dbReference>
<dbReference type="PROSITE" id="PS50801">
    <property type="entry name" value="STAS"/>
    <property type="match status" value="1"/>
</dbReference>
<dbReference type="InterPro" id="IPR036513">
    <property type="entry name" value="STAS_dom_sf"/>
</dbReference>
<evidence type="ECO:0000313" key="9">
    <source>
        <dbReference type="Proteomes" id="UP000481153"/>
    </source>
</evidence>
<sequence length="690" mass="75314">MRHHVTNSSTPRPLLLEQTMHVECAPEAVPLLPSTMKIPTKINWRAMAAHLAWIPNYNIRRDLKFDIIAGVTVAMMIVPQEISLANIMHVPAQYGLYTAALTPVLYALFGSSRVLSVANGSEVSLMVGAALQNIPTEKERVAVGIFLSFYIGMINVILGTLHLGVIADFFSRPVMGGFLSGGGVIIMISQFPTWFQVTLPTSTYPVQTIVNLFKHIKESNTNSIAVGAVSIVVLSLMKYAKRHWIPNPTLAEIFGSMPHGKTEDSDDTPVSDVQTPTEGGQQPPTTWAFSLDEQDYAALEPAPVTRTHTKKWRLVLFFLLRTLCDLGPLVVCLFGILAGHSIGEKKIKVTGHVPQGFASPVMPWYGYADGIIQTVSFGDVTLNALSIALIVYMTSIAMAKRLAVRDHYEVNPTNEFIGLGMASTIGSFFQVMPPTGGMSRTAVNMQSAKTQLASVITVALVILVLMVGTDSLYYLPKASLAAIVIVAGFWLIELEEAKWLYRSKRDEFYVWLASFVFTIGLGIMEGLGASIVCSLIAVLVKTKRPLVYPVGRFTHPESGVVTYVNLVENPTAHVDAEVLIMRVEGSLYFGNSEYAVQVIVSHALLHEKAQAIVIDASFVLDMDATTIQVFEAIHLKLPNRKIAFCNAQPHLAHVIKTSGLCEMLCIADVTESIEHTVARVHALGEPGVAF</sequence>
<evidence type="ECO:0000256" key="6">
    <source>
        <dbReference type="SAM" id="Phobius"/>
    </source>
</evidence>
<reference evidence="8 9" key="1">
    <citation type="submission" date="2019-07" db="EMBL/GenBank/DDBJ databases">
        <title>Genomics analysis of Aphanomyces spp. identifies a new class of oomycete effector associated with host adaptation.</title>
        <authorList>
            <person name="Gaulin E."/>
        </authorList>
    </citation>
    <scope>NUCLEOTIDE SEQUENCE [LARGE SCALE GENOMIC DNA]</scope>
    <source>
        <strain evidence="8 9">ATCC 201684</strain>
    </source>
</reference>
<dbReference type="PROSITE" id="PS01130">
    <property type="entry name" value="SLC26A"/>
    <property type="match status" value="1"/>
</dbReference>
<dbReference type="InterPro" id="IPR011547">
    <property type="entry name" value="SLC26A/SulP_dom"/>
</dbReference>
<evidence type="ECO:0000259" key="7">
    <source>
        <dbReference type="PROSITE" id="PS50801"/>
    </source>
</evidence>
<dbReference type="CDD" id="cd07042">
    <property type="entry name" value="STAS_SulP_like_sulfate_transporter"/>
    <property type="match status" value="1"/>
</dbReference>
<organism evidence="8 9">
    <name type="scientific">Aphanomyces euteiches</name>
    <dbReference type="NCBI Taxonomy" id="100861"/>
    <lineage>
        <taxon>Eukaryota</taxon>
        <taxon>Sar</taxon>
        <taxon>Stramenopiles</taxon>
        <taxon>Oomycota</taxon>
        <taxon>Saprolegniomycetes</taxon>
        <taxon>Saprolegniales</taxon>
        <taxon>Verrucalvaceae</taxon>
        <taxon>Aphanomyces</taxon>
    </lineage>
</organism>
<dbReference type="AlphaFoldDB" id="A0A6G0W6X8"/>
<comment type="caution">
    <text evidence="8">The sequence shown here is derived from an EMBL/GenBank/DDBJ whole genome shotgun (WGS) entry which is preliminary data.</text>
</comment>
<name>A0A6G0W6X8_9STRA</name>
<dbReference type="GO" id="GO:0016020">
    <property type="term" value="C:membrane"/>
    <property type="evidence" value="ECO:0007669"/>
    <property type="project" value="UniProtKB-SubCell"/>
</dbReference>
<dbReference type="InterPro" id="IPR018045">
    <property type="entry name" value="S04_transporter_CS"/>
</dbReference>
<evidence type="ECO:0000256" key="3">
    <source>
        <dbReference type="ARBA" id="ARBA00022989"/>
    </source>
</evidence>
<dbReference type="SUPFAM" id="SSF52091">
    <property type="entry name" value="SpoIIaa-like"/>
    <property type="match status" value="1"/>
</dbReference>
<keyword evidence="9" id="KW-1185">Reference proteome</keyword>
<keyword evidence="4 6" id="KW-0472">Membrane</keyword>
<keyword evidence="2 6" id="KW-0812">Transmembrane</keyword>
<feature type="transmembrane region" description="Helical" evidence="6">
    <location>
        <begin position="475"/>
        <end position="492"/>
    </location>
</feature>
<feature type="transmembrane region" description="Helical" evidence="6">
    <location>
        <begin position="141"/>
        <end position="167"/>
    </location>
</feature>
<evidence type="ECO:0000313" key="8">
    <source>
        <dbReference type="EMBL" id="KAF0722993.1"/>
    </source>
</evidence>
<protein>
    <recommendedName>
        <fullName evidence="7">STAS domain-containing protein</fullName>
    </recommendedName>
</protein>
<evidence type="ECO:0000256" key="1">
    <source>
        <dbReference type="ARBA" id="ARBA00004141"/>
    </source>
</evidence>
<dbReference type="Proteomes" id="UP000481153">
    <property type="component" value="Unassembled WGS sequence"/>
</dbReference>
<feature type="compositionally biased region" description="Low complexity" evidence="5">
    <location>
        <begin position="274"/>
        <end position="284"/>
    </location>
</feature>
<dbReference type="GO" id="GO:0008271">
    <property type="term" value="F:secondary active sulfate transmembrane transporter activity"/>
    <property type="evidence" value="ECO:0007669"/>
    <property type="project" value="InterPro"/>
</dbReference>
<feature type="domain" description="STAS" evidence="7">
    <location>
        <begin position="568"/>
        <end position="680"/>
    </location>
</feature>
<dbReference type="Pfam" id="PF01740">
    <property type="entry name" value="STAS"/>
    <property type="match status" value="1"/>
</dbReference>
<feature type="transmembrane region" description="Helical" evidence="6">
    <location>
        <begin position="174"/>
        <end position="195"/>
    </location>
</feature>